<keyword evidence="9 10" id="KW-0413">Isomerase</keyword>
<dbReference type="Pfam" id="PF00834">
    <property type="entry name" value="Ribul_P_3_epim"/>
    <property type="match status" value="1"/>
</dbReference>
<evidence type="ECO:0000256" key="5">
    <source>
        <dbReference type="ARBA" id="ARBA00001954"/>
    </source>
</evidence>
<feature type="binding site" evidence="10">
    <location>
        <position position="34"/>
    </location>
    <ligand>
        <name>a divalent metal cation</name>
        <dbReference type="ChEBI" id="CHEBI:60240"/>
    </ligand>
</feature>
<dbReference type="InterPro" id="IPR011060">
    <property type="entry name" value="RibuloseP-bd_barrel"/>
</dbReference>
<dbReference type="GO" id="GO:0019323">
    <property type="term" value="P:pentose catabolic process"/>
    <property type="evidence" value="ECO:0007669"/>
    <property type="project" value="UniProtKB-UniRule"/>
</dbReference>
<dbReference type="EMBL" id="MZGX01000030">
    <property type="protein sequence ID" value="OPX42354.1"/>
    <property type="molecule type" value="Genomic_DNA"/>
</dbReference>
<comment type="catalytic activity">
    <reaction evidence="1 10">
        <text>D-ribulose 5-phosphate = D-xylulose 5-phosphate</text>
        <dbReference type="Rhea" id="RHEA:13677"/>
        <dbReference type="ChEBI" id="CHEBI:57737"/>
        <dbReference type="ChEBI" id="CHEBI:58121"/>
        <dbReference type="EC" id="5.1.3.1"/>
    </reaction>
</comment>
<comment type="function">
    <text evidence="10">Catalyzes the reversible epimerization of D-ribulose 5-phosphate to D-xylulose 5-phosphate.</text>
</comment>
<feature type="binding site" evidence="10">
    <location>
        <begin position="196"/>
        <end position="197"/>
    </location>
    <ligand>
        <name>substrate</name>
    </ligand>
</feature>
<evidence type="ECO:0000256" key="4">
    <source>
        <dbReference type="ARBA" id="ARBA00001947"/>
    </source>
</evidence>
<dbReference type="GO" id="GO:0006098">
    <property type="term" value="P:pentose-phosphate shunt"/>
    <property type="evidence" value="ECO:0007669"/>
    <property type="project" value="UniProtKB-UniRule"/>
</dbReference>
<keyword evidence="12" id="KW-1185">Reference proteome</keyword>
<dbReference type="Proteomes" id="UP000191554">
    <property type="component" value="Unassembled WGS sequence"/>
</dbReference>
<feature type="binding site" evidence="10">
    <location>
        <position position="7"/>
    </location>
    <ligand>
        <name>substrate</name>
    </ligand>
</feature>
<dbReference type="GO" id="GO:0005737">
    <property type="term" value="C:cytoplasm"/>
    <property type="evidence" value="ECO:0007669"/>
    <property type="project" value="UniProtKB-ARBA"/>
</dbReference>
<keyword evidence="10" id="KW-0119">Carbohydrate metabolism</keyword>
<dbReference type="InterPro" id="IPR013785">
    <property type="entry name" value="Aldolase_TIM"/>
</dbReference>
<keyword evidence="8 10" id="KW-0479">Metal-binding</keyword>
<evidence type="ECO:0000313" key="11">
    <source>
        <dbReference type="EMBL" id="OPX42354.1"/>
    </source>
</evidence>
<sequence length="307" mass="33619">MIKIAPSILASDFSRLGEEIKKVDENGADYIHVDVMDGHFVPNITIGPEVVRQLRKVTDKPFDVHLMITDPDKYIEKFAAAGADIITVHAEACVHLDRTIQLIKGCGKKAGVALNPATSLSALGYILQELSMVLIMTVNPGFGGQSYIGYATQKIRELKRMIERSGQDIDIQVDGGIDANTIGMVSQAGANVFVAGSAVYGKPDVGEAIAQLRKNAEEGNMQRRNTAKKPPRRFADYIAVAEAAAIAQDYDISHEIGLLDKDELLEAINKLDTETIKEILFNNKPKLQRSVESKQHKKAKEPHLMGE</sequence>
<evidence type="ECO:0000256" key="1">
    <source>
        <dbReference type="ARBA" id="ARBA00001782"/>
    </source>
</evidence>
<comment type="cofactor">
    <cofactor evidence="4">
        <name>Zn(2+)</name>
        <dbReference type="ChEBI" id="CHEBI:29105"/>
    </cofactor>
</comment>
<feature type="binding site" evidence="10">
    <location>
        <begin position="174"/>
        <end position="176"/>
    </location>
    <ligand>
        <name>substrate</name>
    </ligand>
</feature>
<dbReference type="FunFam" id="3.20.20.70:FF:000004">
    <property type="entry name" value="Ribulose-phosphate 3-epimerase"/>
    <property type="match status" value="1"/>
</dbReference>
<dbReference type="AlphaFoldDB" id="A0A1V4SEV2"/>
<reference evidence="11 12" key="1">
    <citation type="submission" date="2017-03" db="EMBL/GenBank/DDBJ databases">
        <title>Genome sequence of Clostridium hungatei DSM 14427.</title>
        <authorList>
            <person name="Poehlein A."/>
            <person name="Daniel R."/>
        </authorList>
    </citation>
    <scope>NUCLEOTIDE SEQUENCE [LARGE SCALE GENOMIC DNA]</scope>
    <source>
        <strain evidence="11 12">DSM 14427</strain>
    </source>
</reference>
<comment type="pathway">
    <text evidence="10">Carbohydrate degradation.</text>
</comment>
<comment type="cofactor">
    <cofactor evidence="10">
        <name>a divalent metal cation</name>
        <dbReference type="ChEBI" id="CHEBI:60240"/>
    </cofactor>
    <text evidence="10">Binds 1 divalent metal cation per subunit.</text>
</comment>
<dbReference type="InterPro" id="IPR026019">
    <property type="entry name" value="Ribul_P_3_epim"/>
</dbReference>
<comment type="cofactor">
    <cofactor evidence="2">
        <name>Mn(2+)</name>
        <dbReference type="ChEBI" id="CHEBI:29035"/>
    </cofactor>
</comment>
<dbReference type="PANTHER" id="PTHR11749">
    <property type="entry name" value="RIBULOSE-5-PHOSPHATE-3-EPIMERASE"/>
    <property type="match status" value="1"/>
</dbReference>
<dbReference type="STRING" id="48256.CLHUN_37720"/>
<dbReference type="PROSITE" id="PS01085">
    <property type="entry name" value="RIBUL_P_3_EPIMER_1"/>
    <property type="match status" value="1"/>
</dbReference>
<dbReference type="NCBIfam" id="TIGR01163">
    <property type="entry name" value="rpe"/>
    <property type="match status" value="1"/>
</dbReference>
<feature type="binding site" evidence="10">
    <location>
        <position position="65"/>
    </location>
    <ligand>
        <name>substrate</name>
    </ligand>
</feature>
<dbReference type="SUPFAM" id="SSF51366">
    <property type="entry name" value="Ribulose-phoshate binding barrel"/>
    <property type="match status" value="1"/>
</dbReference>
<gene>
    <name evidence="11" type="primary">rpe_2</name>
    <name evidence="10" type="synonym">rpe</name>
    <name evidence="11" type="ORF">CLHUN_37720</name>
</gene>
<feature type="active site" description="Proton donor" evidence="10">
    <location>
        <position position="174"/>
    </location>
</feature>
<accession>A0A1V4SEV2</accession>
<dbReference type="NCBIfam" id="NF004076">
    <property type="entry name" value="PRK05581.1-4"/>
    <property type="match status" value="1"/>
</dbReference>
<dbReference type="GO" id="GO:0046872">
    <property type="term" value="F:metal ion binding"/>
    <property type="evidence" value="ECO:0007669"/>
    <property type="project" value="UniProtKB-UniRule"/>
</dbReference>
<dbReference type="InterPro" id="IPR000056">
    <property type="entry name" value="Ribul_P_3_epim-like"/>
</dbReference>
<name>A0A1V4SEV2_RUMHU</name>
<evidence type="ECO:0000313" key="12">
    <source>
        <dbReference type="Proteomes" id="UP000191554"/>
    </source>
</evidence>
<evidence type="ECO:0000256" key="9">
    <source>
        <dbReference type="ARBA" id="ARBA00023235"/>
    </source>
</evidence>
<evidence type="ECO:0000256" key="6">
    <source>
        <dbReference type="ARBA" id="ARBA00009541"/>
    </source>
</evidence>
<dbReference type="Gene3D" id="3.20.20.70">
    <property type="entry name" value="Aldolase class I"/>
    <property type="match status" value="1"/>
</dbReference>
<feature type="binding site" evidence="10">
    <location>
        <begin position="141"/>
        <end position="144"/>
    </location>
    <ligand>
        <name>substrate</name>
    </ligand>
</feature>
<feature type="active site" description="Proton acceptor" evidence="10">
    <location>
        <position position="34"/>
    </location>
</feature>
<comment type="similarity">
    <text evidence="6 10">Belongs to the ribulose-phosphate 3-epimerase family.</text>
</comment>
<evidence type="ECO:0000256" key="8">
    <source>
        <dbReference type="ARBA" id="ARBA00022723"/>
    </source>
</evidence>
<feature type="binding site" evidence="10">
    <location>
        <position position="174"/>
    </location>
    <ligand>
        <name>a divalent metal cation</name>
        <dbReference type="ChEBI" id="CHEBI:60240"/>
    </ligand>
</feature>
<dbReference type="EC" id="5.1.3.1" evidence="7 10"/>
<dbReference type="CDD" id="cd00429">
    <property type="entry name" value="RPE"/>
    <property type="match status" value="1"/>
</dbReference>
<organism evidence="11 12">
    <name type="scientific">Ruminiclostridium hungatei</name>
    <name type="common">Clostridium hungatei</name>
    <dbReference type="NCBI Taxonomy" id="48256"/>
    <lineage>
        <taxon>Bacteria</taxon>
        <taxon>Bacillati</taxon>
        <taxon>Bacillota</taxon>
        <taxon>Clostridia</taxon>
        <taxon>Eubacteriales</taxon>
        <taxon>Oscillospiraceae</taxon>
        <taxon>Ruminiclostridium</taxon>
    </lineage>
</organism>
<evidence type="ECO:0000256" key="7">
    <source>
        <dbReference type="ARBA" id="ARBA00013188"/>
    </source>
</evidence>
<comment type="cofactor">
    <cofactor evidence="3">
        <name>Co(2+)</name>
        <dbReference type="ChEBI" id="CHEBI:48828"/>
    </cofactor>
</comment>
<proteinExistence type="inferred from homology"/>
<comment type="cofactor">
    <cofactor evidence="5">
        <name>Fe(2+)</name>
        <dbReference type="ChEBI" id="CHEBI:29033"/>
    </cofactor>
</comment>
<feature type="binding site" evidence="10">
    <location>
        <position position="65"/>
    </location>
    <ligand>
        <name>a divalent metal cation</name>
        <dbReference type="ChEBI" id="CHEBI:60240"/>
    </ligand>
</feature>
<evidence type="ECO:0000256" key="2">
    <source>
        <dbReference type="ARBA" id="ARBA00001936"/>
    </source>
</evidence>
<dbReference type="HAMAP" id="MF_02227">
    <property type="entry name" value="RPE"/>
    <property type="match status" value="1"/>
</dbReference>
<evidence type="ECO:0000256" key="3">
    <source>
        <dbReference type="ARBA" id="ARBA00001941"/>
    </source>
</evidence>
<evidence type="ECO:0000256" key="10">
    <source>
        <dbReference type="HAMAP-Rule" id="MF_02227"/>
    </source>
</evidence>
<feature type="binding site" evidence="10">
    <location>
        <position position="32"/>
    </location>
    <ligand>
        <name>a divalent metal cation</name>
        <dbReference type="ChEBI" id="CHEBI:60240"/>
    </ligand>
</feature>
<comment type="caution">
    <text evidence="11">The sequence shown here is derived from an EMBL/GenBank/DDBJ whole genome shotgun (WGS) entry which is preliminary data.</text>
</comment>
<dbReference type="GO" id="GO:0004750">
    <property type="term" value="F:D-ribulose-phosphate 3-epimerase activity"/>
    <property type="evidence" value="ECO:0007669"/>
    <property type="project" value="UniProtKB-UniRule"/>
</dbReference>
<protein>
    <recommendedName>
        <fullName evidence="7 10">Ribulose-phosphate 3-epimerase</fullName>
        <ecNumber evidence="7 10">5.1.3.1</ecNumber>
    </recommendedName>
</protein>